<keyword evidence="3" id="KW-1185">Reference proteome</keyword>
<protein>
    <submittedName>
        <fullName evidence="2">Alpha/beta hydrolase</fullName>
    </submittedName>
</protein>
<dbReference type="PANTHER" id="PTHR43433:SF1">
    <property type="entry name" value="BLL5160 PROTEIN"/>
    <property type="match status" value="1"/>
</dbReference>
<dbReference type="SUPFAM" id="SSF53474">
    <property type="entry name" value="alpha/beta-Hydrolases"/>
    <property type="match status" value="1"/>
</dbReference>
<organism evidence="2 3">
    <name type="scientific">Runella aurantiaca</name>
    <dbReference type="NCBI Taxonomy" id="2282308"/>
    <lineage>
        <taxon>Bacteria</taxon>
        <taxon>Pseudomonadati</taxon>
        <taxon>Bacteroidota</taxon>
        <taxon>Cytophagia</taxon>
        <taxon>Cytophagales</taxon>
        <taxon>Spirosomataceae</taxon>
        <taxon>Runella</taxon>
    </lineage>
</organism>
<reference evidence="2 3" key="1">
    <citation type="submission" date="2018-07" db="EMBL/GenBank/DDBJ databases">
        <title>Genome analysis of Runella aurantiaca.</title>
        <authorList>
            <person name="Yang X."/>
        </authorList>
    </citation>
    <scope>NUCLEOTIDE SEQUENCE [LARGE SCALE GENOMIC DNA]</scope>
    <source>
        <strain evidence="2 3">YX9</strain>
    </source>
</reference>
<dbReference type="InterPro" id="IPR050471">
    <property type="entry name" value="AB_hydrolase"/>
</dbReference>
<dbReference type="GO" id="GO:0016787">
    <property type="term" value="F:hydrolase activity"/>
    <property type="evidence" value="ECO:0007669"/>
    <property type="project" value="UniProtKB-KW"/>
</dbReference>
<comment type="caution">
    <text evidence="2">The sequence shown here is derived from an EMBL/GenBank/DDBJ whole genome shotgun (WGS) entry which is preliminary data.</text>
</comment>
<sequence>MMENRLTTKISMTSKIFSILFFLSGYMAVQAQQPLRRAFQPAGVTYKIPYGNNPTAGHYVQAKDAKIYYEVYGKGQPVVLLHGGLFGSTVEMTDFIEKLKANHLVIAISTRGHGKSELGTEPLTLEQRANDAMAVINAVTKDSVIVIGFSDGGYSAYQLGAMYPNRVKKMVVMGAGELRPGWREFNFTARQAMDFDKAFIEQQLKLMPEPNRLEEMFAGVRNCYNKLTVSKDLLGSIKCPVLVMAGDRDDGNPVERVVSAARYIPKHQICIIPNTGHGCFLENFEAAWASILPFLKK</sequence>
<feature type="domain" description="AB hydrolase-1" evidence="1">
    <location>
        <begin position="78"/>
        <end position="282"/>
    </location>
</feature>
<dbReference type="AlphaFoldDB" id="A0A369HYE8"/>
<evidence type="ECO:0000313" key="2">
    <source>
        <dbReference type="EMBL" id="RDB02561.1"/>
    </source>
</evidence>
<dbReference type="Pfam" id="PF12697">
    <property type="entry name" value="Abhydrolase_6"/>
    <property type="match status" value="1"/>
</dbReference>
<dbReference type="PRINTS" id="PR00111">
    <property type="entry name" value="ABHYDROLASE"/>
</dbReference>
<dbReference type="Proteomes" id="UP000253141">
    <property type="component" value="Unassembled WGS sequence"/>
</dbReference>
<keyword evidence="2" id="KW-0378">Hydrolase</keyword>
<dbReference type="PANTHER" id="PTHR43433">
    <property type="entry name" value="HYDROLASE, ALPHA/BETA FOLD FAMILY PROTEIN"/>
    <property type="match status" value="1"/>
</dbReference>
<accession>A0A369HYE8</accession>
<dbReference type="EMBL" id="QPIW01000040">
    <property type="protein sequence ID" value="RDB02561.1"/>
    <property type="molecule type" value="Genomic_DNA"/>
</dbReference>
<dbReference type="InterPro" id="IPR029058">
    <property type="entry name" value="AB_hydrolase_fold"/>
</dbReference>
<proteinExistence type="predicted"/>
<dbReference type="OrthoDB" id="2247630at2"/>
<dbReference type="Gene3D" id="3.40.50.1820">
    <property type="entry name" value="alpha/beta hydrolase"/>
    <property type="match status" value="1"/>
</dbReference>
<name>A0A369HYE8_9BACT</name>
<evidence type="ECO:0000259" key="1">
    <source>
        <dbReference type="Pfam" id="PF12697"/>
    </source>
</evidence>
<gene>
    <name evidence="2" type="ORF">DVG78_27980</name>
</gene>
<dbReference type="InterPro" id="IPR000073">
    <property type="entry name" value="AB_hydrolase_1"/>
</dbReference>
<evidence type="ECO:0000313" key="3">
    <source>
        <dbReference type="Proteomes" id="UP000253141"/>
    </source>
</evidence>